<dbReference type="PANTHER" id="PTHR30529:SF7">
    <property type="entry name" value="CYTOCHROME B561 BACTERIAL_NI-HYDROGENASE DOMAIN-CONTAINING PROTEIN"/>
    <property type="match status" value="1"/>
</dbReference>
<feature type="transmembrane region" description="Helical" evidence="13">
    <location>
        <begin position="47"/>
        <end position="67"/>
    </location>
</feature>
<dbReference type="RefSeq" id="WP_052385960.1">
    <property type="nucleotide sequence ID" value="NZ_AVCH01000199.1"/>
</dbReference>
<organism evidence="15 16">
    <name type="scientific">Arenimonas malthae CC-JY-1</name>
    <dbReference type="NCBI Taxonomy" id="1384054"/>
    <lineage>
        <taxon>Bacteria</taxon>
        <taxon>Pseudomonadati</taxon>
        <taxon>Pseudomonadota</taxon>
        <taxon>Gammaproteobacteria</taxon>
        <taxon>Lysobacterales</taxon>
        <taxon>Lysobacteraceae</taxon>
        <taxon>Arenimonas</taxon>
    </lineage>
</organism>
<keyword evidence="11 13" id="KW-0472">Membrane</keyword>
<dbReference type="GO" id="GO:0005886">
    <property type="term" value="C:plasma membrane"/>
    <property type="evidence" value="ECO:0007669"/>
    <property type="project" value="UniProtKB-SubCell"/>
</dbReference>
<reference evidence="15 16" key="1">
    <citation type="submission" date="2013-09" db="EMBL/GenBank/DDBJ databases">
        <title>Genome sequencing of Arenimonas malthae.</title>
        <authorList>
            <person name="Chen F."/>
            <person name="Wang G."/>
        </authorList>
    </citation>
    <scope>NUCLEOTIDE SEQUENCE [LARGE SCALE GENOMIC DNA]</scope>
    <source>
        <strain evidence="15 16">CC-JY-1</strain>
    </source>
</reference>
<evidence type="ECO:0000256" key="8">
    <source>
        <dbReference type="ARBA" id="ARBA00022982"/>
    </source>
</evidence>
<feature type="transmembrane region" description="Helical" evidence="13">
    <location>
        <begin position="12"/>
        <end position="35"/>
    </location>
</feature>
<dbReference type="GO" id="GO:0020037">
    <property type="term" value="F:heme binding"/>
    <property type="evidence" value="ECO:0007669"/>
    <property type="project" value="TreeGrafter"/>
</dbReference>
<dbReference type="InterPro" id="IPR011577">
    <property type="entry name" value="Cyt_b561_bac/Ni-Hgenase"/>
</dbReference>
<proteinExistence type="inferred from homology"/>
<dbReference type="PATRIC" id="fig|1384054.3.peg.2485"/>
<dbReference type="GO" id="GO:0009055">
    <property type="term" value="F:electron transfer activity"/>
    <property type="evidence" value="ECO:0007669"/>
    <property type="project" value="InterPro"/>
</dbReference>
<dbReference type="STRING" id="1384054.N790_11465"/>
<dbReference type="InterPro" id="IPR016174">
    <property type="entry name" value="Di-haem_cyt_TM"/>
</dbReference>
<dbReference type="EMBL" id="AVCH01000199">
    <property type="protein sequence ID" value="KFN42477.1"/>
    <property type="molecule type" value="Genomic_DNA"/>
</dbReference>
<dbReference type="AlphaFoldDB" id="A0A091ATJ9"/>
<evidence type="ECO:0000256" key="5">
    <source>
        <dbReference type="ARBA" id="ARBA00022617"/>
    </source>
</evidence>
<dbReference type="eggNOG" id="COG3038">
    <property type="taxonomic scope" value="Bacteria"/>
</dbReference>
<feature type="domain" description="Cytochrome b561 bacterial/Ni-hydrogenase" evidence="14">
    <location>
        <begin position="9"/>
        <end position="180"/>
    </location>
</feature>
<keyword evidence="16" id="KW-1185">Reference proteome</keyword>
<gene>
    <name evidence="15" type="ORF">N790_11465</name>
</gene>
<keyword evidence="10" id="KW-0408">Iron</keyword>
<keyword evidence="9 13" id="KW-1133">Transmembrane helix</keyword>
<accession>A0A091ATJ9</accession>
<feature type="transmembrane region" description="Helical" evidence="13">
    <location>
        <begin position="146"/>
        <end position="163"/>
    </location>
</feature>
<dbReference type="InterPro" id="IPR052168">
    <property type="entry name" value="Cytochrome_b561_oxidase"/>
</dbReference>
<dbReference type="Gene3D" id="1.20.950.20">
    <property type="entry name" value="Transmembrane di-heme cytochromes, Chain C"/>
    <property type="match status" value="1"/>
</dbReference>
<evidence type="ECO:0000313" key="16">
    <source>
        <dbReference type="Proteomes" id="UP000029392"/>
    </source>
</evidence>
<dbReference type="Pfam" id="PF01292">
    <property type="entry name" value="Ni_hydr_CYTB"/>
    <property type="match status" value="1"/>
</dbReference>
<evidence type="ECO:0000256" key="2">
    <source>
        <dbReference type="ARBA" id="ARBA00004651"/>
    </source>
</evidence>
<evidence type="ECO:0000256" key="11">
    <source>
        <dbReference type="ARBA" id="ARBA00023136"/>
    </source>
</evidence>
<keyword evidence="5" id="KW-0349">Heme</keyword>
<dbReference type="GO" id="GO:0022904">
    <property type="term" value="P:respiratory electron transport chain"/>
    <property type="evidence" value="ECO:0007669"/>
    <property type="project" value="InterPro"/>
</dbReference>
<dbReference type="Proteomes" id="UP000029392">
    <property type="component" value="Unassembled WGS sequence"/>
</dbReference>
<evidence type="ECO:0000256" key="6">
    <source>
        <dbReference type="ARBA" id="ARBA00022692"/>
    </source>
</evidence>
<keyword evidence="4" id="KW-1003">Cell membrane</keyword>
<dbReference type="PANTHER" id="PTHR30529">
    <property type="entry name" value="CYTOCHROME B561"/>
    <property type="match status" value="1"/>
</dbReference>
<evidence type="ECO:0000256" key="1">
    <source>
        <dbReference type="ARBA" id="ARBA00001970"/>
    </source>
</evidence>
<dbReference type="OrthoDB" id="8589936at2"/>
<comment type="subcellular location">
    <subcellularLocation>
        <location evidence="2">Cell membrane</location>
        <topology evidence="2">Multi-pass membrane protein</topology>
    </subcellularLocation>
</comment>
<dbReference type="GO" id="GO:0046872">
    <property type="term" value="F:metal ion binding"/>
    <property type="evidence" value="ECO:0007669"/>
    <property type="project" value="UniProtKB-KW"/>
</dbReference>
<name>A0A091ATJ9_9GAMM</name>
<comment type="similarity">
    <text evidence="12">Belongs to the cytochrome b561 family.</text>
</comment>
<evidence type="ECO:0000256" key="9">
    <source>
        <dbReference type="ARBA" id="ARBA00022989"/>
    </source>
</evidence>
<sequence length="193" mass="20909">MPIRNTAERWGWVSIGLHWLTLVAIAGLVLVGFLMQELPNSPTKIQVYGLHKSFGLTVLALTVLRLLWRLVAGTPAPVPGTPRWQSFIAQATHGALYVILLAMPLSGWLYNSASGFPLKWFGLFSLPKLSGYDAGVKAFALAAHEWLFIALAVIVAVHAAAALKHHYLDRDATLSRMLPGLPPPPAADTNTDA</sequence>
<keyword evidence="8" id="KW-0249">Electron transport</keyword>
<keyword evidence="7" id="KW-0479">Metal-binding</keyword>
<keyword evidence="6 13" id="KW-0812">Transmembrane</keyword>
<evidence type="ECO:0000313" key="15">
    <source>
        <dbReference type="EMBL" id="KFN42477.1"/>
    </source>
</evidence>
<evidence type="ECO:0000256" key="7">
    <source>
        <dbReference type="ARBA" id="ARBA00022723"/>
    </source>
</evidence>
<evidence type="ECO:0000256" key="3">
    <source>
        <dbReference type="ARBA" id="ARBA00022448"/>
    </source>
</evidence>
<evidence type="ECO:0000256" key="10">
    <source>
        <dbReference type="ARBA" id="ARBA00023004"/>
    </source>
</evidence>
<keyword evidence="3" id="KW-0813">Transport</keyword>
<comment type="cofactor">
    <cofactor evidence="1">
        <name>heme b</name>
        <dbReference type="ChEBI" id="CHEBI:60344"/>
    </cofactor>
</comment>
<feature type="transmembrane region" description="Helical" evidence="13">
    <location>
        <begin position="87"/>
        <end position="110"/>
    </location>
</feature>
<evidence type="ECO:0000256" key="12">
    <source>
        <dbReference type="ARBA" id="ARBA00037975"/>
    </source>
</evidence>
<protein>
    <recommendedName>
        <fullName evidence="14">Cytochrome b561 bacterial/Ni-hydrogenase domain-containing protein</fullName>
    </recommendedName>
</protein>
<evidence type="ECO:0000256" key="13">
    <source>
        <dbReference type="SAM" id="Phobius"/>
    </source>
</evidence>
<evidence type="ECO:0000259" key="14">
    <source>
        <dbReference type="Pfam" id="PF01292"/>
    </source>
</evidence>
<comment type="caution">
    <text evidence="15">The sequence shown here is derived from an EMBL/GenBank/DDBJ whole genome shotgun (WGS) entry which is preliminary data.</text>
</comment>
<dbReference type="SUPFAM" id="SSF81342">
    <property type="entry name" value="Transmembrane di-heme cytochromes"/>
    <property type="match status" value="1"/>
</dbReference>
<evidence type="ECO:0000256" key="4">
    <source>
        <dbReference type="ARBA" id="ARBA00022475"/>
    </source>
</evidence>